<proteinExistence type="predicted"/>
<protein>
    <submittedName>
        <fullName evidence="1">Uncharacterized protein</fullName>
    </submittedName>
</protein>
<sequence>MSEYIDLDEDFDFDSDESMKELDALEAELEELIRLDEIQSEAYEKAFAWFDVLFDFPAKIEIYKSNVASLEKLLSSLDDEPEDRFSRGTLLVGMLSAYEGLVHDLLLLCCQSQVLVSKAIKNLERLGGRDRSYLGLKKNPVGEDLVAKLKAKTLHDPAQVVRMCNVLFELPLPGPHDKEVKFYEALLSARNCYAHVGGYQAGKEYKVSIKTLRFSFGYFHRLVDTYALYVSECAHAASKEADET</sequence>
<comment type="caution">
    <text evidence="1">The sequence shown here is derived from an EMBL/GenBank/DDBJ whole genome shotgun (WGS) entry which is preliminary data.</text>
</comment>
<evidence type="ECO:0000313" key="2">
    <source>
        <dbReference type="Proteomes" id="UP001158048"/>
    </source>
</evidence>
<dbReference type="Proteomes" id="UP001158048">
    <property type="component" value="Unassembled WGS sequence"/>
</dbReference>
<organism evidence="1 2">
    <name type="scientific">Pseudomonas helmanticensis</name>
    <dbReference type="NCBI Taxonomy" id="1471381"/>
    <lineage>
        <taxon>Bacteria</taxon>
        <taxon>Pseudomonadati</taxon>
        <taxon>Pseudomonadota</taxon>
        <taxon>Gammaproteobacteria</taxon>
        <taxon>Pseudomonadales</taxon>
        <taxon>Pseudomonadaceae</taxon>
        <taxon>Pseudomonas</taxon>
    </lineage>
</organism>
<dbReference type="EMBL" id="FXUY01000001">
    <property type="protein sequence ID" value="SMQ23079.1"/>
    <property type="molecule type" value="Genomic_DNA"/>
</dbReference>
<keyword evidence="2" id="KW-1185">Reference proteome</keyword>
<name>A0ACD2U0R0_9PSED</name>
<gene>
    <name evidence="1" type="ORF">SAMN04488483_0741</name>
</gene>
<accession>A0ACD2U0R0</accession>
<evidence type="ECO:0000313" key="1">
    <source>
        <dbReference type="EMBL" id="SMQ23079.1"/>
    </source>
</evidence>
<reference evidence="1" key="1">
    <citation type="submission" date="2017-05" db="EMBL/GenBank/DDBJ databases">
        <authorList>
            <person name="Varghese N."/>
            <person name="Submissions S."/>
        </authorList>
    </citation>
    <scope>NUCLEOTIDE SEQUENCE</scope>
    <source>
        <strain evidence="1">LMG 28168</strain>
    </source>
</reference>